<evidence type="ECO:0000313" key="1">
    <source>
        <dbReference type="EMBL" id="KAK0451802.1"/>
    </source>
</evidence>
<dbReference type="Proteomes" id="UP001175226">
    <property type="component" value="Unassembled WGS sequence"/>
</dbReference>
<keyword evidence="2" id="KW-1185">Reference proteome</keyword>
<proteinExistence type="predicted"/>
<dbReference type="AlphaFoldDB" id="A0AA39MYY0"/>
<reference evidence="1" key="1">
    <citation type="submission" date="2023-06" db="EMBL/GenBank/DDBJ databases">
        <authorList>
            <consortium name="Lawrence Berkeley National Laboratory"/>
            <person name="Ahrendt S."/>
            <person name="Sahu N."/>
            <person name="Indic B."/>
            <person name="Wong-Bajracharya J."/>
            <person name="Merenyi Z."/>
            <person name="Ke H.-M."/>
            <person name="Monk M."/>
            <person name="Kocsube S."/>
            <person name="Drula E."/>
            <person name="Lipzen A."/>
            <person name="Balint B."/>
            <person name="Henrissat B."/>
            <person name="Andreopoulos B."/>
            <person name="Martin F.M."/>
            <person name="Harder C.B."/>
            <person name="Rigling D."/>
            <person name="Ford K.L."/>
            <person name="Foster G.D."/>
            <person name="Pangilinan J."/>
            <person name="Papanicolaou A."/>
            <person name="Barry K."/>
            <person name="LaButti K."/>
            <person name="Viragh M."/>
            <person name="Koriabine M."/>
            <person name="Yan M."/>
            <person name="Riley R."/>
            <person name="Champramary S."/>
            <person name="Plett K.L."/>
            <person name="Tsai I.J."/>
            <person name="Slot J."/>
            <person name="Sipos G."/>
            <person name="Plett J."/>
            <person name="Nagy L.G."/>
            <person name="Grigoriev I.V."/>
        </authorList>
    </citation>
    <scope>NUCLEOTIDE SEQUENCE</scope>
    <source>
        <strain evidence="1">FPL87.14</strain>
    </source>
</reference>
<dbReference type="EMBL" id="JAUEPT010000005">
    <property type="protein sequence ID" value="KAK0451802.1"/>
    <property type="molecule type" value="Genomic_DNA"/>
</dbReference>
<name>A0AA39MYY0_9AGAR</name>
<evidence type="ECO:0000313" key="2">
    <source>
        <dbReference type="Proteomes" id="UP001175226"/>
    </source>
</evidence>
<sequence length="157" mass="17722">MSLVLQGRGEYPGRQSGSTVSCEAWQGRCERLSHVDQVVSWWVNPPALRILDEIQRSTRGNKSISLREEITARLFQIQVPGESWELLPTPIISDSCASMQIQGRDENTRRFIRCFGAKSTRSPISPKRMGLYAVWENLARNTIWICAGKTEESIGAQ</sequence>
<organism evidence="1 2">
    <name type="scientific">Armillaria borealis</name>
    <dbReference type="NCBI Taxonomy" id="47425"/>
    <lineage>
        <taxon>Eukaryota</taxon>
        <taxon>Fungi</taxon>
        <taxon>Dikarya</taxon>
        <taxon>Basidiomycota</taxon>
        <taxon>Agaricomycotina</taxon>
        <taxon>Agaricomycetes</taxon>
        <taxon>Agaricomycetidae</taxon>
        <taxon>Agaricales</taxon>
        <taxon>Marasmiineae</taxon>
        <taxon>Physalacriaceae</taxon>
        <taxon>Armillaria</taxon>
    </lineage>
</organism>
<gene>
    <name evidence="1" type="ORF">EV421DRAFT_1731591</name>
</gene>
<protein>
    <submittedName>
        <fullName evidence="1">Uncharacterized protein</fullName>
    </submittedName>
</protein>
<accession>A0AA39MYY0</accession>
<comment type="caution">
    <text evidence="1">The sequence shown here is derived from an EMBL/GenBank/DDBJ whole genome shotgun (WGS) entry which is preliminary data.</text>
</comment>